<gene>
    <name evidence="1" type="ORF">BCR34DRAFT_120028</name>
</gene>
<organism evidence="1 2">
    <name type="scientific">Clohesyomyces aquaticus</name>
    <dbReference type="NCBI Taxonomy" id="1231657"/>
    <lineage>
        <taxon>Eukaryota</taxon>
        <taxon>Fungi</taxon>
        <taxon>Dikarya</taxon>
        <taxon>Ascomycota</taxon>
        <taxon>Pezizomycotina</taxon>
        <taxon>Dothideomycetes</taxon>
        <taxon>Pleosporomycetidae</taxon>
        <taxon>Pleosporales</taxon>
        <taxon>Lindgomycetaceae</taxon>
        <taxon>Clohesyomyces</taxon>
    </lineage>
</organism>
<sequence length="150" mass="16637">MAAKPLFVIGYLFRFHLQPPAPAVFHLSCQVRPNCRQLLHLAGPASIHGALERPSRAASCIPRLRPIPIMVNCVGCCYRGAEPGLSDAAYALSLSTHRLKQQPAHDKSLAILVFSVSPESSYHPSSQMTMLGTHSLRHMDFLWRRRGARD</sequence>
<protein>
    <submittedName>
        <fullName evidence="1">Uncharacterized protein</fullName>
    </submittedName>
</protein>
<reference evidence="1 2" key="1">
    <citation type="submission" date="2016-07" db="EMBL/GenBank/DDBJ databases">
        <title>Pervasive Adenine N6-methylation of Active Genes in Fungi.</title>
        <authorList>
            <consortium name="DOE Joint Genome Institute"/>
            <person name="Mondo S.J."/>
            <person name="Dannebaum R.O."/>
            <person name="Kuo R.C."/>
            <person name="Labutti K."/>
            <person name="Haridas S."/>
            <person name="Kuo A."/>
            <person name="Salamov A."/>
            <person name="Ahrendt S.R."/>
            <person name="Lipzen A."/>
            <person name="Sullivan W."/>
            <person name="Andreopoulos W.B."/>
            <person name="Clum A."/>
            <person name="Lindquist E."/>
            <person name="Daum C."/>
            <person name="Ramamoorthy G.K."/>
            <person name="Gryganskyi A."/>
            <person name="Culley D."/>
            <person name="Magnuson J.K."/>
            <person name="James T.Y."/>
            <person name="O'Malley M.A."/>
            <person name="Stajich J.E."/>
            <person name="Spatafora J.W."/>
            <person name="Visel A."/>
            <person name="Grigoriev I.V."/>
        </authorList>
    </citation>
    <scope>NUCLEOTIDE SEQUENCE [LARGE SCALE GENOMIC DNA]</scope>
    <source>
        <strain evidence="1 2">CBS 115471</strain>
    </source>
</reference>
<evidence type="ECO:0000313" key="2">
    <source>
        <dbReference type="Proteomes" id="UP000193144"/>
    </source>
</evidence>
<accession>A0A1Y2A2P4</accession>
<dbReference type="EMBL" id="MCFA01000019">
    <property type="protein sequence ID" value="ORY16275.1"/>
    <property type="molecule type" value="Genomic_DNA"/>
</dbReference>
<name>A0A1Y2A2P4_9PLEO</name>
<keyword evidence="2" id="KW-1185">Reference proteome</keyword>
<dbReference type="AlphaFoldDB" id="A0A1Y2A2P4"/>
<proteinExistence type="predicted"/>
<evidence type="ECO:0000313" key="1">
    <source>
        <dbReference type="EMBL" id="ORY16275.1"/>
    </source>
</evidence>
<dbReference type="Proteomes" id="UP000193144">
    <property type="component" value="Unassembled WGS sequence"/>
</dbReference>
<comment type="caution">
    <text evidence="1">The sequence shown here is derived from an EMBL/GenBank/DDBJ whole genome shotgun (WGS) entry which is preliminary data.</text>
</comment>